<dbReference type="InParanoid" id="D3B5F0"/>
<feature type="domain" description="DH" evidence="2">
    <location>
        <begin position="25"/>
        <end position="198"/>
    </location>
</feature>
<dbReference type="InterPro" id="IPR035899">
    <property type="entry name" value="DBL_dom_sf"/>
</dbReference>
<feature type="compositionally biased region" description="Low complexity" evidence="1">
    <location>
        <begin position="219"/>
        <end position="229"/>
    </location>
</feature>
<dbReference type="Proteomes" id="UP000001396">
    <property type="component" value="Unassembled WGS sequence"/>
</dbReference>
<feature type="compositionally biased region" description="Low complexity" evidence="1">
    <location>
        <begin position="407"/>
        <end position="452"/>
    </location>
</feature>
<dbReference type="OMA" id="PRNSIAM"/>
<feature type="region of interest" description="Disordered" evidence="1">
    <location>
        <begin position="376"/>
        <end position="452"/>
    </location>
</feature>
<dbReference type="GO" id="GO:0005085">
    <property type="term" value="F:guanyl-nucleotide exchange factor activity"/>
    <property type="evidence" value="ECO:0007669"/>
    <property type="project" value="InterPro"/>
</dbReference>
<dbReference type="InterPro" id="IPR000219">
    <property type="entry name" value="DH_dom"/>
</dbReference>
<dbReference type="Pfam" id="PF00621">
    <property type="entry name" value="RhoGEF"/>
    <property type="match status" value="1"/>
</dbReference>
<dbReference type="EMBL" id="ADBJ01000017">
    <property type="protein sequence ID" value="EFA83098.1"/>
    <property type="molecule type" value="Genomic_DNA"/>
</dbReference>
<keyword evidence="4" id="KW-1185">Reference proteome</keyword>
<reference evidence="3 4" key="1">
    <citation type="journal article" date="2011" name="Genome Res.">
        <title>Phylogeny-wide analysis of social amoeba genomes highlights ancient origins for complex intercellular communication.</title>
        <authorList>
            <person name="Heidel A.J."/>
            <person name="Lawal H.M."/>
            <person name="Felder M."/>
            <person name="Schilde C."/>
            <person name="Helps N.R."/>
            <person name="Tunggal B."/>
            <person name="Rivero F."/>
            <person name="John U."/>
            <person name="Schleicher M."/>
            <person name="Eichinger L."/>
            <person name="Platzer M."/>
            <person name="Noegel A.A."/>
            <person name="Schaap P."/>
            <person name="Gloeckner G."/>
        </authorList>
    </citation>
    <scope>NUCLEOTIDE SEQUENCE [LARGE SCALE GENOMIC DNA]</scope>
    <source>
        <strain evidence="4">ATCC 26659 / Pp 5 / PN500</strain>
    </source>
</reference>
<dbReference type="RefSeq" id="XP_020435215.1">
    <property type="nucleotide sequence ID" value="XM_020574801.1"/>
</dbReference>
<dbReference type="SUPFAM" id="SSF48065">
    <property type="entry name" value="DBL homology domain (DH-domain)"/>
    <property type="match status" value="1"/>
</dbReference>
<dbReference type="Gene3D" id="1.20.900.10">
    <property type="entry name" value="Dbl homology (DH) domain"/>
    <property type="match status" value="1"/>
</dbReference>
<feature type="compositionally biased region" description="Low complexity" evidence="1">
    <location>
        <begin position="376"/>
        <end position="398"/>
    </location>
</feature>
<organism evidence="3 4">
    <name type="scientific">Heterostelium pallidum (strain ATCC 26659 / Pp 5 / PN500)</name>
    <name type="common">Cellular slime mold</name>
    <name type="synonym">Polysphondylium pallidum</name>
    <dbReference type="NCBI Taxonomy" id="670386"/>
    <lineage>
        <taxon>Eukaryota</taxon>
        <taxon>Amoebozoa</taxon>
        <taxon>Evosea</taxon>
        <taxon>Eumycetozoa</taxon>
        <taxon>Dictyostelia</taxon>
        <taxon>Acytosteliales</taxon>
        <taxon>Acytosteliaceae</taxon>
        <taxon>Heterostelium</taxon>
    </lineage>
</organism>
<dbReference type="GeneID" id="31359375"/>
<feature type="compositionally biased region" description="Polar residues" evidence="1">
    <location>
        <begin position="315"/>
        <end position="342"/>
    </location>
</feature>
<gene>
    <name evidence="3" type="primary">gxcEE</name>
    <name evidence="3" type="ORF">PPL_03888</name>
</gene>
<dbReference type="AlphaFoldDB" id="D3B5F0"/>
<dbReference type="SMART" id="SM00325">
    <property type="entry name" value="RhoGEF"/>
    <property type="match status" value="1"/>
</dbReference>
<evidence type="ECO:0000313" key="4">
    <source>
        <dbReference type="Proteomes" id="UP000001396"/>
    </source>
</evidence>
<feature type="region of interest" description="Disordered" evidence="1">
    <location>
        <begin position="202"/>
        <end position="239"/>
    </location>
</feature>
<evidence type="ECO:0000259" key="2">
    <source>
        <dbReference type="PROSITE" id="PS50010"/>
    </source>
</evidence>
<sequence length="452" mass="50805">MQKIIANIFDKSIIHTTYIVRKIKYRKFIIREIINFEQTYINKLNLLVENLKKPLIEDEFYRGIISIDKVNQLFSNIEEILELHRKILSTFSKPPPHLIGKIYIEYLPLFSTYLPYVKNYNNAFKIYSSLVDNETFSELISLFGYLPSYLILPIQQTPRYVLLFSDLLKNTNPQNEDYDNLGKLLEMVRTTASNINQCITSQESEADEEEQVANNTGVASSPKRPASASSKRKPRNSISMHKKAIDAVLSNSDNFHDNYSNVPSYLRPTIASSGWSRSKVTEPQSPLPRWKYTTHIDHNQLYNIPPSPSSLLNNTASPLPSPSKPTIVTPTKQWQRPSTPSQRYHDVHKMTKAFPHRPPSPLPKPNFYGTFPLNSCSTTPTSSSNSESATSSPTSSTPIKLTKSNKTISSGSLTTITSTTFSNQSPATTTSPATTPRGNDTSSITIEISSST</sequence>
<dbReference type="CDD" id="cd00160">
    <property type="entry name" value="RhoGEF"/>
    <property type="match status" value="1"/>
</dbReference>
<dbReference type="PROSITE" id="PS50010">
    <property type="entry name" value="DH_2"/>
    <property type="match status" value="1"/>
</dbReference>
<protein>
    <submittedName>
        <fullName evidence="3">RhoGEF domain-containing protein</fullName>
    </submittedName>
</protein>
<evidence type="ECO:0000313" key="3">
    <source>
        <dbReference type="EMBL" id="EFA83098.1"/>
    </source>
</evidence>
<proteinExistence type="predicted"/>
<dbReference type="GO" id="GO:0005737">
    <property type="term" value="C:cytoplasm"/>
    <property type="evidence" value="ECO:0007669"/>
    <property type="project" value="TreeGrafter"/>
</dbReference>
<accession>D3B5F0</accession>
<feature type="region of interest" description="Disordered" evidence="1">
    <location>
        <begin position="315"/>
        <end position="344"/>
    </location>
</feature>
<name>D3B5F0_HETP5</name>
<dbReference type="InterPro" id="IPR051092">
    <property type="entry name" value="FYVE_RhoGEF_PH"/>
</dbReference>
<dbReference type="PANTHER" id="PTHR12673:SF262">
    <property type="entry name" value="RHOGEF DOMAIN-CONTAINING PROTEIN"/>
    <property type="match status" value="1"/>
</dbReference>
<comment type="caution">
    <text evidence="3">The sequence shown here is derived from an EMBL/GenBank/DDBJ whole genome shotgun (WGS) entry which is preliminary data.</text>
</comment>
<dbReference type="FunCoup" id="D3B5F0">
    <property type="interactions" value="805"/>
</dbReference>
<dbReference type="PANTHER" id="PTHR12673">
    <property type="entry name" value="FACIOGENITAL DYSPLASIA PROTEIN"/>
    <property type="match status" value="1"/>
</dbReference>
<evidence type="ECO:0000256" key="1">
    <source>
        <dbReference type="SAM" id="MobiDB-lite"/>
    </source>
</evidence>